<evidence type="ECO:0000313" key="8">
    <source>
        <dbReference type="Proteomes" id="UP000030011"/>
    </source>
</evidence>
<proteinExistence type="predicted"/>
<dbReference type="Pfam" id="PF00440">
    <property type="entry name" value="TetR_N"/>
    <property type="match status" value="1"/>
</dbReference>
<gene>
    <name evidence="7" type="ORF">N803_15180</name>
</gene>
<dbReference type="GO" id="GO:0000976">
    <property type="term" value="F:transcription cis-regulatory region binding"/>
    <property type="evidence" value="ECO:0007669"/>
    <property type="project" value="TreeGrafter"/>
</dbReference>
<protein>
    <submittedName>
        <fullName evidence="7">TetR family transcriptional regulator</fullName>
    </submittedName>
</protein>
<evidence type="ECO:0000256" key="5">
    <source>
        <dbReference type="SAM" id="MobiDB-lite"/>
    </source>
</evidence>
<dbReference type="RefSeq" id="WP_211253508.1">
    <property type="nucleotide sequence ID" value="NZ_AVPK01000006.1"/>
</dbReference>
<name>A0A0A0JK94_9MICO</name>
<keyword evidence="1" id="KW-0805">Transcription regulation</keyword>
<dbReference type="InterPro" id="IPR001647">
    <property type="entry name" value="HTH_TetR"/>
</dbReference>
<dbReference type="STRING" id="1385521.N803_15180"/>
<evidence type="ECO:0000256" key="3">
    <source>
        <dbReference type="ARBA" id="ARBA00023163"/>
    </source>
</evidence>
<dbReference type="InterPro" id="IPR050109">
    <property type="entry name" value="HTH-type_TetR-like_transc_reg"/>
</dbReference>
<feature type="DNA-binding region" description="H-T-H motif" evidence="4">
    <location>
        <begin position="50"/>
        <end position="69"/>
    </location>
</feature>
<sequence>MTAHRSTPTPAKPTHSKPSQAKQPRADARRSIAAILDAAIACLRDDPSASLGEIAKAAGVGRVTVYSHFSNRAELLQAVLDETMRRSHESLEDVDLSGAPTEALTSLVGASWTIVDEFRAVLHAAQRELPADAVHDAHGQVMERLRGVVERGRSSGDFRTDVPTDWLVTTVVTLVHGAADEVRAGRFGMDEAAGYLTSTVLSALAPRSH</sequence>
<comment type="caution">
    <text evidence="7">The sequence shown here is derived from an EMBL/GenBank/DDBJ whole genome shotgun (WGS) entry which is preliminary data.</text>
</comment>
<dbReference type="InterPro" id="IPR036271">
    <property type="entry name" value="Tet_transcr_reg_TetR-rel_C_sf"/>
</dbReference>
<dbReference type="InterPro" id="IPR009057">
    <property type="entry name" value="Homeodomain-like_sf"/>
</dbReference>
<dbReference type="PROSITE" id="PS50977">
    <property type="entry name" value="HTH_TETR_2"/>
    <property type="match status" value="1"/>
</dbReference>
<keyword evidence="8" id="KW-1185">Reference proteome</keyword>
<dbReference type="Proteomes" id="UP000030011">
    <property type="component" value="Unassembled WGS sequence"/>
</dbReference>
<evidence type="ECO:0000256" key="1">
    <source>
        <dbReference type="ARBA" id="ARBA00023015"/>
    </source>
</evidence>
<keyword evidence="2 4" id="KW-0238">DNA-binding</keyword>
<organism evidence="7 8">
    <name type="scientific">Knoellia subterranea KCTC 19937</name>
    <dbReference type="NCBI Taxonomy" id="1385521"/>
    <lineage>
        <taxon>Bacteria</taxon>
        <taxon>Bacillati</taxon>
        <taxon>Actinomycetota</taxon>
        <taxon>Actinomycetes</taxon>
        <taxon>Micrococcales</taxon>
        <taxon>Intrasporangiaceae</taxon>
        <taxon>Knoellia</taxon>
    </lineage>
</organism>
<dbReference type="GO" id="GO:0003700">
    <property type="term" value="F:DNA-binding transcription factor activity"/>
    <property type="evidence" value="ECO:0007669"/>
    <property type="project" value="TreeGrafter"/>
</dbReference>
<dbReference type="PANTHER" id="PTHR30055">
    <property type="entry name" value="HTH-TYPE TRANSCRIPTIONAL REGULATOR RUTR"/>
    <property type="match status" value="1"/>
</dbReference>
<dbReference type="AlphaFoldDB" id="A0A0A0JK94"/>
<accession>A0A0A0JK94</accession>
<reference evidence="7 8" key="1">
    <citation type="submission" date="2013-08" db="EMBL/GenBank/DDBJ databases">
        <title>The genome sequence of Knoellia subterranea.</title>
        <authorList>
            <person name="Zhu W."/>
            <person name="Wang G."/>
        </authorList>
    </citation>
    <scope>NUCLEOTIDE SEQUENCE [LARGE SCALE GENOMIC DNA]</scope>
    <source>
        <strain evidence="7 8">KCTC 19937</strain>
    </source>
</reference>
<dbReference type="SUPFAM" id="SSF48498">
    <property type="entry name" value="Tetracyclin repressor-like, C-terminal domain"/>
    <property type="match status" value="1"/>
</dbReference>
<evidence type="ECO:0000313" key="7">
    <source>
        <dbReference type="EMBL" id="KGN37194.1"/>
    </source>
</evidence>
<dbReference type="PANTHER" id="PTHR30055:SF234">
    <property type="entry name" value="HTH-TYPE TRANSCRIPTIONAL REGULATOR BETI"/>
    <property type="match status" value="1"/>
</dbReference>
<dbReference type="Gene3D" id="1.10.357.10">
    <property type="entry name" value="Tetracycline Repressor, domain 2"/>
    <property type="match status" value="1"/>
</dbReference>
<dbReference type="EMBL" id="AVPK01000006">
    <property type="protein sequence ID" value="KGN37194.1"/>
    <property type="molecule type" value="Genomic_DNA"/>
</dbReference>
<evidence type="ECO:0000259" key="6">
    <source>
        <dbReference type="PROSITE" id="PS50977"/>
    </source>
</evidence>
<keyword evidence="3" id="KW-0804">Transcription</keyword>
<evidence type="ECO:0000256" key="4">
    <source>
        <dbReference type="PROSITE-ProRule" id="PRU00335"/>
    </source>
</evidence>
<feature type="domain" description="HTH tetR-type" evidence="6">
    <location>
        <begin position="29"/>
        <end position="87"/>
    </location>
</feature>
<evidence type="ECO:0000256" key="2">
    <source>
        <dbReference type="ARBA" id="ARBA00023125"/>
    </source>
</evidence>
<dbReference type="SUPFAM" id="SSF46689">
    <property type="entry name" value="Homeodomain-like"/>
    <property type="match status" value="1"/>
</dbReference>
<dbReference type="eggNOG" id="COG1309">
    <property type="taxonomic scope" value="Bacteria"/>
</dbReference>
<feature type="region of interest" description="Disordered" evidence="5">
    <location>
        <begin position="1"/>
        <end position="28"/>
    </location>
</feature>